<dbReference type="EMBL" id="JBHSEH010000028">
    <property type="protein sequence ID" value="MFC4428004.1"/>
    <property type="molecule type" value="Genomic_DNA"/>
</dbReference>
<protein>
    <submittedName>
        <fullName evidence="4">ABC transporter substrate-binding protein</fullName>
    </submittedName>
</protein>
<dbReference type="Pfam" id="PF13458">
    <property type="entry name" value="Peripla_BP_6"/>
    <property type="match status" value="1"/>
</dbReference>
<dbReference type="InterPro" id="IPR028082">
    <property type="entry name" value="Peripla_BP_I"/>
</dbReference>
<name>A0ABV8XR31_9DEIO</name>
<proteinExistence type="inferred from homology"/>
<accession>A0ABV8XR31</accession>
<evidence type="ECO:0000259" key="3">
    <source>
        <dbReference type="Pfam" id="PF13458"/>
    </source>
</evidence>
<keyword evidence="2" id="KW-0732">Signal</keyword>
<keyword evidence="5" id="KW-1185">Reference proteome</keyword>
<dbReference type="Gene3D" id="3.40.50.2300">
    <property type="match status" value="2"/>
</dbReference>
<dbReference type="PANTHER" id="PTHR47151">
    <property type="entry name" value="LEU/ILE/VAL-BINDING ABC TRANSPORTER SUBUNIT"/>
    <property type="match status" value="1"/>
</dbReference>
<evidence type="ECO:0000313" key="5">
    <source>
        <dbReference type="Proteomes" id="UP001595998"/>
    </source>
</evidence>
<evidence type="ECO:0000256" key="1">
    <source>
        <dbReference type="ARBA" id="ARBA00010062"/>
    </source>
</evidence>
<dbReference type="InterPro" id="IPR028081">
    <property type="entry name" value="Leu-bd"/>
</dbReference>
<comment type="similarity">
    <text evidence="1">Belongs to the leucine-binding protein family.</text>
</comment>
<dbReference type="SUPFAM" id="SSF53822">
    <property type="entry name" value="Periplasmic binding protein-like I"/>
    <property type="match status" value="1"/>
</dbReference>
<dbReference type="RefSeq" id="WP_380042117.1">
    <property type="nucleotide sequence ID" value="NZ_JBHSEH010000028.1"/>
</dbReference>
<organism evidence="4 5">
    <name type="scientific">Deinococcus navajonensis</name>
    <dbReference type="NCBI Taxonomy" id="309884"/>
    <lineage>
        <taxon>Bacteria</taxon>
        <taxon>Thermotogati</taxon>
        <taxon>Deinococcota</taxon>
        <taxon>Deinococci</taxon>
        <taxon>Deinococcales</taxon>
        <taxon>Deinococcaceae</taxon>
        <taxon>Deinococcus</taxon>
    </lineage>
</organism>
<feature type="domain" description="Leucine-binding protein" evidence="3">
    <location>
        <begin position="38"/>
        <end position="209"/>
    </location>
</feature>
<reference evidence="5" key="1">
    <citation type="journal article" date="2019" name="Int. J. Syst. Evol. Microbiol.">
        <title>The Global Catalogue of Microorganisms (GCM) 10K type strain sequencing project: providing services to taxonomists for standard genome sequencing and annotation.</title>
        <authorList>
            <consortium name="The Broad Institute Genomics Platform"/>
            <consortium name="The Broad Institute Genome Sequencing Center for Infectious Disease"/>
            <person name="Wu L."/>
            <person name="Ma J."/>
        </authorList>
    </citation>
    <scope>NUCLEOTIDE SEQUENCE [LARGE SCALE GENOMIC DNA]</scope>
    <source>
        <strain evidence="5">CCUG 56029</strain>
    </source>
</reference>
<sequence length="355" mass="37670">MSHAQQLKVCPAAGPGARVRSSGGWDPAYTGASQAATLNIVTISPLSGDFSATGQEIRRTTGLAIKDQAAAFRTLGHSVVLVHLDDQRAPSGAAQEVKRVLADAGIVGVVGAYTSAVSNVVGHTTASLRRAGEITARRNDALTTQGWTHFYRLVPPDQAHAAALNYITGELRAHSVYVLSDNTGYGNGLTKAIINGLKKRHSEQAGYVGVSTDGCRGGVAQDQDQRRGRDLLRLLRKCPGPDDQGATCREGTGDVHGCRTLDSPSFVWRVGVDAEGAVNTTGFRPISIQVAQALRRTNLPACSGGTTSNCTTVSGAISFTRTGDRQRSRLLVMRFDKLLQPQVAKIYTISPESHR</sequence>
<evidence type="ECO:0000256" key="2">
    <source>
        <dbReference type="ARBA" id="ARBA00022729"/>
    </source>
</evidence>
<gene>
    <name evidence="4" type="ORF">ACFOZ9_17500</name>
</gene>
<comment type="caution">
    <text evidence="4">The sequence shown here is derived from an EMBL/GenBank/DDBJ whole genome shotgun (WGS) entry which is preliminary data.</text>
</comment>
<dbReference type="PANTHER" id="PTHR47151:SF2">
    <property type="entry name" value="AMINO ACID BINDING PROTEIN"/>
    <property type="match status" value="1"/>
</dbReference>
<evidence type="ECO:0000313" key="4">
    <source>
        <dbReference type="EMBL" id="MFC4428004.1"/>
    </source>
</evidence>
<dbReference type="Proteomes" id="UP001595998">
    <property type="component" value="Unassembled WGS sequence"/>
</dbReference>